<feature type="signal peptide" evidence="2">
    <location>
        <begin position="1"/>
        <end position="22"/>
    </location>
</feature>
<dbReference type="PROSITE" id="PS51257">
    <property type="entry name" value="PROKAR_LIPOPROTEIN"/>
    <property type="match status" value="1"/>
</dbReference>
<dbReference type="SUPFAM" id="SSF89392">
    <property type="entry name" value="Prokaryotic lipoproteins and lipoprotein localization factors"/>
    <property type="match status" value="1"/>
</dbReference>
<organism evidence="3 4">
    <name type="scientific">Nonlabens agnitus</name>
    <dbReference type="NCBI Taxonomy" id="870484"/>
    <lineage>
        <taxon>Bacteria</taxon>
        <taxon>Pseudomonadati</taxon>
        <taxon>Bacteroidota</taxon>
        <taxon>Flavobacteriia</taxon>
        <taxon>Flavobacteriales</taxon>
        <taxon>Flavobacteriaceae</taxon>
        <taxon>Nonlabens</taxon>
    </lineage>
</organism>
<dbReference type="GO" id="GO:0016787">
    <property type="term" value="F:hydrolase activity"/>
    <property type="evidence" value="ECO:0007669"/>
    <property type="project" value="UniProtKB-KW"/>
</dbReference>
<dbReference type="Gene3D" id="2.50.20.10">
    <property type="entry name" value="Lipoprotein localisation LolA/LolB/LppX"/>
    <property type="match status" value="1"/>
</dbReference>
<accession>A0A2S9WW15</accession>
<dbReference type="EMBL" id="MQUC01000003">
    <property type="protein sequence ID" value="PRP67672.1"/>
    <property type="molecule type" value="Genomic_DNA"/>
</dbReference>
<protein>
    <submittedName>
        <fullName evidence="3">Deoxyuridine 5'-triphosphate nucleotidohydrolase</fullName>
    </submittedName>
</protein>
<proteinExistence type="predicted"/>
<evidence type="ECO:0000256" key="1">
    <source>
        <dbReference type="ARBA" id="ARBA00022729"/>
    </source>
</evidence>
<dbReference type="RefSeq" id="WP_197709228.1">
    <property type="nucleotide sequence ID" value="NZ_MQUC01000003.1"/>
</dbReference>
<evidence type="ECO:0000313" key="3">
    <source>
        <dbReference type="EMBL" id="PRP67672.1"/>
    </source>
</evidence>
<keyword evidence="1 2" id="KW-0732">Signal</keyword>
<keyword evidence="4" id="KW-1185">Reference proteome</keyword>
<gene>
    <name evidence="3" type="ORF">BST86_11510</name>
</gene>
<dbReference type="Pfam" id="PF14125">
    <property type="entry name" value="DUF4292"/>
    <property type="match status" value="1"/>
</dbReference>
<name>A0A2S9WW15_9FLAO</name>
<comment type="caution">
    <text evidence="3">The sequence shown here is derived from an EMBL/GenBank/DDBJ whole genome shotgun (WGS) entry which is preliminary data.</text>
</comment>
<reference evidence="3 4" key="1">
    <citation type="submission" date="2016-11" db="EMBL/GenBank/DDBJ databases">
        <title>Trade-off between light-utilization and light-protection in marine flavobacteria.</title>
        <authorList>
            <person name="Kumagai Y."/>
        </authorList>
    </citation>
    <scope>NUCLEOTIDE SEQUENCE [LARGE SCALE GENOMIC DNA]</scope>
    <source>
        <strain evidence="3 4">JCM 17109</strain>
    </source>
</reference>
<evidence type="ECO:0000313" key="4">
    <source>
        <dbReference type="Proteomes" id="UP000239532"/>
    </source>
</evidence>
<evidence type="ECO:0000256" key="2">
    <source>
        <dbReference type="SAM" id="SignalP"/>
    </source>
</evidence>
<dbReference type="InterPro" id="IPR025634">
    <property type="entry name" value="DUF4292"/>
</dbReference>
<keyword evidence="3" id="KW-0378">Hydrolase</keyword>
<feature type="chain" id="PRO_5015517445" evidence="2">
    <location>
        <begin position="23"/>
        <end position="250"/>
    </location>
</feature>
<sequence length="250" mass="28367">MMKRIYGLALAMILISCGGSQKATENAVTTAAATKIIKSHNAAAIDFKTMQSRLGVNYQDENRSQSVTVDLRVEKGKQIWMSARVLGFTVAKVYITPDRVQFYEKLQKRSFDGDFKLISRFLGEELNYAQLENLLLGQALEPLNGLDYAVVDNQYQFRKEGVIARLFSLRPADFKMAQQSIRKPSENTTLDVKYLTYQTVENRILPEDITINANAQGKLVQVELDLKNVEFDQELSFPFEIPSGYTQMEL</sequence>
<dbReference type="AlphaFoldDB" id="A0A2S9WW15"/>
<dbReference type="Proteomes" id="UP000239532">
    <property type="component" value="Unassembled WGS sequence"/>
</dbReference>
<dbReference type="InterPro" id="IPR029046">
    <property type="entry name" value="LolA/LolB/LppX"/>
</dbReference>